<dbReference type="AlphaFoldDB" id="W7XJW5"/>
<dbReference type="GeneID" id="24438648"/>
<name>W7XJW5_TETTS</name>
<organism evidence="2 3">
    <name type="scientific">Tetrahymena thermophila (strain SB210)</name>
    <dbReference type="NCBI Taxonomy" id="312017"/>
    <lineage>
        <taxon>Eukaryota</taxon>
        <taxon>Sar</taxon>
        <taxon>Alveolata</taxon>
        <taxon>Ciliophora</taxon>
        <taxon>Intramacronucleata</taxon>
        <taxon>Oligohymenophorea</taxon>
        <taxon>Hymenostomatida</taxon>
        <taxon>Tetrahymenina</taxon>
        <taxon>Tetrahymenidae</taxon>
        <taxon>Tetrahymena</taxon>
    </lineage>
</organism>
<dbReference type="Proteomes" id="UP000009168">
    <property type="component" value="Unassembled WGS sequence"/>
</dbReference>
<feature type="transmembrane region" description="Helical" evidence="1">
    <location>
        <begin position="15"/>
        <end position="40"/>
    </location>
</feature>
<sequence length="136" mass="15952">MVHFEFLLFIYGEKVQLIVVIVLKFMVFIVVFVAIIYTFFQGLLLNIEPKKDYLFCFFKKYKLSFSSKYSSSTSQSSDLLSTKSNSFFQIFQILRDSSYLSSIFGRSSLRLISLMRISYSQLASQLCLHLHKEEFI</sequence>
<keyword evidence="1" id="KW-0472">Membrane</keyword>
<gene>
    <name evidence="2" type="ORF">TTHERM_000373729</name>
</gene>
<keyword evidence="1 2" id="KW-0812">Transmembrane</keyword>
<reference evidence="3" key="1">
    <citation type="journal article" date="2006" name="PLoS Biol.">
        <title>Macronuclear genome sequence of the ciliate Tetrahymena thermophila, a model eukaryote.</title>
        <authorList>
            <person name="Eisen J.A."/>
            <person name="Coyne R.S."/>
            <person name="Wu M."/>
            <person name="Wu D."/>
            <person name="Thiagarajan M."/>
            <person name="Wortman J.R."/>
            <person name="Badger J.H."/>
            <person name="Ren Q."/>
            <person name="Amedeo P."/>
            <person name="Jones K.M."/>
            <person name="Tallon L.J."/>
            <person name="Delcher A.L."/>
            <person name="Salzberg S.L."/>
            <person name="Silva J.C."/>
            <person name="Haas B.J."/>
            <person name="Majoros W.H."/>
            <person name="Farzad M."/>
            <person name="Carlton J.M."/>
            <person name="Smith R.K. Jr."/>
            <person name="Garg J."/>
            <person name="Pearlman R.E."/>
            <person name="Karrer K.M."/>
            <person name="Sun L."/>
            <person name="Manning G."/>
            <person name="Elde N.C."/>
            <person name="Turkewitz A.P."/>
            <person name="Asai D.J."/>
            <person name="Wilkes D.E."/>
            <person name="Wang Y."/>
            <person name="Cai H."/>
            <person name="Collins K."/>
            <person name="Stewart B.A."/>
            <person name="Lee S.R."/>
            <person name="Wilamowska K."/>
            <person name="Weinberg Z."/>
            <person name="Ruzzo W.L."/>
            <person name="Wloga D."/>
            <person name="Gaertig J."/>
            <person name="Frankel J."/>
            <person name="Tsao C.-C."/>
            <person name="Gorovsky M.A."/>
            <person name="Keeling P.J."/>
            <person name="Waller R.F."/>
            <person name="Patron N.J."/>
            <person name="Cherry J.M."/>
            <person name="Stover N.A."/>
            <person name="Krieger C.J."/>
            <person name="del Toro C."/>
            <person name="Ryder H.F."/>
            <person name="Williamson S.C."/>
            <person name="Barbeau R.A."/>
            <person name="Hamilton E.P."/>
            <person name="Orias E."/>
        </authorList>
    </citation>
    <scope>NUCLEOTIDE SEQUENCE [LARGE SCALE GENOMIC DNA]</scope>
    <source>
        <strain evidence="3">SB210</strain>
    </source>
</reference>
<dbReference type="RefSeq" id="XP_012651444.1">
    <property type="nucleotide sequence ID" value="XM_012795990.1"/>
</dbReference>
<keyword evidence="1" id="KW-1133">Transmembrane helix</keyword>
<evidence type="ECO:0000256" key="1">
    <source>
        <dbReference type="SAM" id="Phobius"/>
    </source>
</evidence>
<keyword evidence="3" id="KW-1185">Reference proteome</keyword>
<dbReference type="EMBL" id="GG662821">
    <property type="protein sequence ID" value="EWS76006.1"/>
    <property type="molecule type" value="Genomic_DNA"/>
</dbReference>
<protein>
    <submittedName>
        <fullName evidence="2">Transmembrane protein, putative</fullName>
    </submittedName>
</protein>
<accession>W7XJW5</accession>
<dbReference type="InParanoid" id="W7XJW5"/>
<proteinExistence type="predicted"/>
<dbReference type="KEGG" id="tet:TTHERM_000373729"/>
<evidence type="ECO:0000313" key="2">
    <source>
        <dbReference type="EMBL" id="EWS76006.1"/>
    </source>
</evidence>
<evidence type="ECO:0000313" key="3">
    <source>
        <dbReference type="Proteomes" id="UP000009168"/>
    </source>
</evidence>